<feature type="transmembrane region" description="Helical" evidence="6">
    <location>
        <begin position="30"/>
        <end position="48"/>
    </location>
</feature>
<evidence type="ECO:0000256" key="5">
    <source>
        <dbReference type="ARBA" id="ARBA00023136"/>
    </source>
</evidence>
<feature type="transmembrane region" description="Helical" evidence="6">
    <location>
        <begin position="78"/>
        <end position="97"/>
    </location>
</feature>
<evidence type="ECO:0000313" key="9">
    <source>
        <dbReference type="Proteomes" id="UP001210339"/>
    </source>
</evidence>
<dbReference type="NCBIfam" id="TIGR00784">
    <property type="entry name" value="citMHS"/>
    <property type="match status" value="1"/>
</dbReference>
<keyword evidence="5 6" id="KW-0472">Membrane</keyword>
<protein>
    <submittedName>
        <fullName evidence="8">Citrate:proton symporter</fullName>
    </submittedName>
</protein>
<keyword evidence="4 6" id="KW-1133">Transmembrane helix</keyword>
<feature type="transmembrane region" description="Helical" evidence="6">
    <location>
        <begin position="191"/>
        <end position="213"/>
    </location>
</feature>
<sequence>MNLSILSVIMLVVFMFLVMTKRVTPLTALILIPTVFGIIAAVLGLFPVEDIPNPTLLERLYAIGEFAKSGVSETAGTGVLLLFAILYFATMLATGVFDPITKALIRFAGGDPLKILFVTAFVSMCVSLNGDGTTTTLIVCTAFLPIYKKLGLKIMNLGVLLILMNTIMNLLPWGGPTARAISVLALNDKEVIQAIIPGMVVSAIYVLGVSLYLGMKERKRVGIISLSAADLEALEERSEEEEAKKRPQYFWFNLIMTIAIIVGLIVSDFPSLFLFAVGTIVALVVNYHSLKEQKARIAENAADAVSVVILVFGAGIFMGIFNGTGMAEALATLVVTAIPASLGNAWGLIVAIVSAPGTYFLSNDAFYYGVLPVVAEAGVGYGFTNLQLGIASLLGQAFHLLSPLVAFIYLLLELTGLEMVEWQKETAKWAVGIFIIFIVMAQLTGIVLIK</sequence>
<accession>A0ABY7QS98</accession>
<evidence type="ECO:0000256" key="3">
    <source>
        <dbReference type="ARBA" id="ARBA00022692"/>
    </source>
</evidence>
<feature type="domain" description="Citrate transporter-like" evidence="7">
    <location>
        <begin position="14"/>
        <end position="394"/>
    </location>
</feature>
<keyword evidence="2" id="KW-0813">Transport</keyword>
<dbReference type="Proteomes" id="UP001210339">
    <property type="component" value="Chromosome"/>
</dbReference>
<reference evidence="8 9" key="1">
    <citation type="submission" date="2023-01" db="EMBL/GenBank/DDBJ databases">
        <authorList>
            <person name="Lee S.H."/>
            <person name="Jung H.S."/>
            <person name="Yun J.U."/>
        </authorList>
    </citation>
    <scope>NUCLEOTIDE SEQUENCE [LARGE SCALE GENOMIC DNA]</scope>
    <source>
        <strain evidence="8 9">CBA3646</strain>
    </source>
</reference>
<evidence type="ECO:0000256" key="4">
    <source>
        <dbReference type="ARBA" id="ARBA00022989"/>
    </source>
</evidence>
<name>A0ABY7QS98_9FIRM</name>
<feature type="transmembrane region" description="Helical" evidence="6">
    <location>
        <begin position="365"/>
        <end position="384"/>
    </location>
</feature>
<keyword evidence="3 6" id="KW-0812">Transmembrane</keyword>
<evidence type="ECO:0000256" key="2">
    <source>
        <dbReference type="ARBA" id="ARBA00022448"/>
    </source>
</evidence>
<evidence type="ECO:0000256" key="1">
    <source>
        <dbReference type="ARBA" id="ARBA00004141"/>
    </source>
</evidence>
<dbReference type="Pfam" id="PF03600">
    <property type="entry name" value="CitMHS"/>
    <property type="match status" value="1"/>
</dbReference>
<feature type="transmembrane region" description="Helical" evidence="6">
    <location>
        <begin position="429"/>
        <end position="449"/>
    </location>
</feature>
<evidence type="ECO:0000259" key="7">
    <source>
        <dbReference type="Pfam" id="PF03600"/>
    </source>
</evidence>
<dbReference type="InterPro" id="IPR014738">
    <property type="entry name" value="Citrate_transporter"/>
</dbReference>
<proteinExistence type="predicted"/>
<feature type="transmembrane region" description="Helical" evidence="6">
    <location>
        <begin position="396"/>
        <end position="417"/>
    </location>
</feature>
<evidence type="ECO:0000256" key="6">
    <source>
        <dbReference type="SAM" id="Phobius"/>
    </source>
</evidence>
<dbReference type="InterPro" id="IPR004680">
    <property type="entry name" value="Cit_transptr-like_dom"/>
</dbReference>
<feature type="transmembrane region" description="Helical" evidence="6">
    <location>
        <begin position="249"/>
        <end position="266"/>
    </location>
</feature>
<feature type="transmembrane region" description="Helical" evidence="6">
    <location>
        <begin position="329"/>
        <end position="353"/>
    </location>
</feature>
<organism evidence="8 9">
    <name type="scientific">Peptoniphilus equinus</name>
    <dbReference type="NCBI Taxonomy" id="3016343"/>
    <lineage>
        <taxon>Bacteria</taxon>
        <taxon>Bacillati</taxon>
        <taxon>Bacillota</taxon>
        <taxon>Tissierellia</taxon>
        <taxon>Tissierellales</taxon>
        <taxon>Peptoniphilaceae</taxon>
        <taxon>Peptoniphilus</taxon>
    </lineage>
</organism>
<dbReference type="RefSeq" id="WP_271191190.1">
    <property type="nucleotide sequence ID" value="NZ_CP115667.1"/>
</dbReference>
<evidence type="ECO:0000313" key="8">
    <source>
        <dbReference type="EMBL" id="WBW49659.1"/>
    </source>
</evidence>
<comment type="subcellular location">
    <subcellularLocation>
        <location evidence="1">Membrane</location>
        <topology evidence="1">Multi-pass membrane protein</topology>
    </subcellularLocation>
</comment>
<feature type="transmembrane region" description="Helical" evidence="6">
    <location>
        <begin position="302"/>
        <end position="323"/>
    </location>
</feature>
<feature type="transmembrane region" description="Helical" evidence="6">
    <location>
        <begin position="154"/>
        <end position="171"/>
    </location>
</feature>
<dbReference type="EMBL" id="CP115667">
    <property type="protein sequence ID" value="WBW49659.1"/>
    <property type="molecule type" value="Genomic_DNA"/>
</dbReference>
<keyword evidence="9" id="KW-1185">Reference proteome</keyword>
<gene>
    <name evidence="8" type="ORF">O6R05_06570</name>
</gene>